<evidence type="ECO:0000256" key="3">
    <source>
        <dbReference type="SAM" id="SignalP"/>
    </source>
</evidence>
<keyword evidence="1" id="KW-0378">Hydrolase</keyword>
<dbReference type="InterPro" id="IPR002901">
    <property type="entry name" value="MGlyc_endo_b_GlcNAc-like_dom"/>
</dbReference>
<evidence type="ECO:0000259" key="4">
    <source>
        <dbReference type="SMART" id="SM00047"/>
    </source>
</evidence>
<feature type="chain" id="PRO_5045043828" description="Mannosyl-glycoprotein endo-beta-N-acetylglucosamidase-like domain-containing protein" evidence="3">
    <location>
        <begin position="20"/>
        <end position="184"/>
    </location>
</feature>
<dbReference type="EMBL" id="BAABFT010000019">
    <property type="protein sequence ID" value="GAA4337574.1"/>
    <property type="molecule type" value="Genomic_DNA"/>
</dbReference>
<dbReference type="PANTHER" id="PTHR33308:SF9">
    <property type="entry name" value="PEPTIDOGLYCAN HYDROLASE FLGJ"/>
    <property type="match status" value="1"/>
</dbReference>
<evidence type="ECO:0000256" key="1">
    <source>
        <dbReference type="ARBA" id="ARBA00022801"/>
    </source>
</evidence>
<dbReference type="SMART" id="SM00047">
    <property type="entry name" value="LYZ2"/>
    <property type="match status" value="1"/>
</dbReference>
<comment type="caution">
    <text evidence="5">The sequence shown here is derived from an EMBL/GenBank/DDBJ whole genome shotgun (WGS) entry which is preliminary data.</text>
</comment>
<evidence type="ECO:0000256" key="2">
    <source>
        <dbReference type="SAM" id="MobiDB-lite"/>
    </source>
</evidence>
<sequence>MKKLLFIALFSISALAVSAQNNTSQSYIDQFKDNAINIMHETGVPASIILAVAMHESGNGNSAIAKKLNNQFGIKGYNTVVYYKNKKKVRTSYKKYESVWASFADFARVMTERKQFSHLADKFTQYDYKGWAKGIQRSGYCSSKRWASQVMAIINRYDLDELDKTPEPQAAAPATKEIAQNTDK</sequence>
<gene>
    <name evidence="5" type="ORF">GCM10023149_47090</name>
</gene>
<reference evidence="6" key="1">
    <citation type="journal article" date="2019" name="Int. J. Syst. Evol. Microbiol.">
        <title>The Global Catalogue of Microorganisms (GCM) 10K type strain sequencing project: providing services to taxonomists for standard genome sequencing and annotation.</title>
        <authorList>
            <consortium name="The Broad Institute Genomics Platform"/>
            <consortium name="The Broad Institute Genome Sequencing Center for Infectious Disease"/>
            <person name="Wu L."/>
            <person name="Ma J."/>
        </authorList>
    </citation>
    <scope>NUCLEOTIDE SEQUENCE [LARGE SCALE GENOMIC DNA]</scope>
    <source>
        <strain evidence="6">JCM 17705</strain>
    </source>
</reference>
<protein>
    <recommendedName>
        <fullName evidence="4">Mannosyl-glycoprotein endo-beta-N-acetylglucosamidase-like domain-containing protein</fullName>
    </recommendedName>
</protein>
<dbReference type="InterPro" id="IPR051056">
    <property type="entry name" value="Glycosyl_Hydrolase_73"/>
</dbReference>
<dbReference type="Pfam" id="PF01832">
    <property type="entry name" value="Glucosaminidase"/>
    <property type="match status" value="1"/>
</dbReference>
<dbReference type="RefSeq" id="WP_345213656.1">
    <property type="nucleotide sequence ID" value="NZ_BAABFT010000019.1"/>
</dbReference>
<proteinExistence type="predicted"/>
<keyword evidence="3" id="KW-0732">Signal</keyword>
<evidence type="ECO:0000313" key="5">
    <source>
        <dbReference type="EMBL" id="GAA4337574.1"/>
    </source>
</evidence>
<name>A0ABP8HDB1_9SPHI</name>
<dbReference type="Gene3D" id="1.10.530.10">
    <property type="match status" value="1"/>
</dbReference>
<dbReference type="PANTHER" id="PTHR33308">
    <property type="entry name" value="PEPTIDOGLYCAN HYDROLASE FLGJ"/>
    <property type="match status" value="1"/>
</dbReference>
<evidence type="ECO:0000313" key="6">
    <source>
        <dbReference type="Proteomes" id="UP001500582"/>
    </source>
</evidence>
<organism evidence="5 6">
    <name type="scientific">Mucilaginibacter gynuensis</name>
    <dbReference type="NCBI Taxonomy" id="1302236"/>
    <lineage>
        <taxon>Bacteria</taxon>
        <taxon>Pseudomonadati</taxon>
        <taxon>Bacteroidota</taxon>
        <taxon>Sphingobacteriia</taxon>
        <taxon>Sphingobacteriales</taxon>
        <taxon>Sphingobacteriaceae</taxon>
        <taxon>Mucilaginibacter</taxon>
    </lineage>
</organism>
<feature type="signal peptide" evidence="3">
    <location>
        <begin position="1"/>
        <end position="19"/>
    </location>
</feature>
<feature type="region of interest" description="Disordered" evidence="2">
    <location>
        <begin position="165"/>
        <end position="184"/>
    </location>
</feature>
<dbReference type="Proteomes" id="UP001500582">
    <property type="component" value="Unassembled WGS sequence"/>
</dbReference>
<feature type="domain" description="Mannosyl-glycoprotein endo-beta-N-acetylglucosamidase-like" evidence="4">
    <location>
        <begin position="16"/>
        <end position="163"/>
    </location>
</feature>
<accession>A0ABP8HDB1</accession>
<keyword evidence="6" id="KW-1185">Reference proteome</keyword>